<dbReference type="AlphaFoldDB" id="A0A367ZTF6"/>
<reference evidence="1 2" key="1">
    <citation type="submission" date="2018-05" db="EMBL/GenBank/DDBJ databases">
        <title>A metagenomic window into the 2 km-deep terrestrial subsurface aquifer revealed taxonomically and functionally diverse microbial community comprising novel uncultured bacterial lineages.</title>
        <authorList>
            <person name="Kadnikov V.V."/>
            <person name="Mardanov A.V."/>
            <person name="Beletsky A.V."/>
            <person name="Banks D."/>
            <person name="Pimenov N.V."/>
            <person name="Frank Y.A."/>
            <person name="Karnachuk O.V."/>
            <person name="Ravin N.V."/>
        </authorList>
    </citation>
    <scope>NUCLEOTIDE SEQUENCE [LARGE SCALE GENOMIC DNA]</scope>
    <source>
        <strain evidence="1">BY5</strain>
    </source>
</reference>
<name>A0A367ZTF6_9BACT</name>
<dbReference type="Gene3D" id="3.30.360.10">
    <property type="entry name" value="Dihydrodipicolinate Reductase, domain 2"/>
    <property type="match status" value="1"/>
</dbReference>
<dbReference type="SUPFAM" id="SSF51735">
    <property type="entry name" value="NAD(P)-binding Rossmann-fold domains"/>
    <property type="match status" value="1"/>
</dbReference>
<accession>A0A367ZTF6</accession>
<gene>
    <name evidence="1" type="ORF">OZSIB_2293</name>
</gene>
<dbReference type="PANTHER" id="PTHR43796:SF2">
    <property type="entry name" value="CARBOXYNORSPERMIDINE SYNTHASE"/>
    <property type="match status" value="1"/>
</dbReference>
<dbReference type="PANTHER" id="PTHR43796">
    <property type="entry name" value="CARBOXYNORSPERMIDINE SYNTHASE"/>
    <property type="match status" value="1"/>
</dbReference>
<dbReference type="EMBL" id="QOQW01000002">
    <property type="protein sequence ID" value="RCK81424.1"/>
    <property type="molecule type" value="Genomic_DNA"/>
</dbReference>
<organism evidence="1 2">
    <name type="scientific">Candidatus Ozemobacter sibiricus</name>
    <dbReference type="NCBI Taxonomy" id="2268124"/>
    <lineage>
        <taxon>Bacteria</taxon>
        <taxon>Candidatus Ozemobacteria</taxon>
        <taxon>Candidatus Ozemobacterales</taxon>
        <taxon>Candidatus Ozemobacteraceae</taxon>
        <taxon>Candidatus Ozemobacter</taxon>
    </lineage>
</organism>
<evidence type="ECO:0000313" key="2">
    <source>
        <dbReference type="Proteomes" id="UP000252355"/>
    </source>
</evidence>
<protein>
    <submittedName>
        <fullName evidence="1">Carboxynorspermidine dehydrogenase</fullName>
    </submittedName>
</protein>
<comment type="caution">
    <text evidence="1">The sequence shown here is derived from an EMBL/GenBank/DDBJ whole genome shotgun (WGS) entry which is preliminary data.</text>
</comment>
<dbReference type="Gene3D" id="3.40.50.720">
    <property type="entry name" value="NAD(P)-binding Rossmann-like Domain"/>
    <property type="match status" value="1"/>
</dbReference>
<sequence length="462" mass="51942">MPDIQTTTTAKGPATATVTGGLPRPRPAKVVFFGLGAVGSAMLICLSELAERDGVPIRFVVYVRSPEAARDALFHAERLFDRIDFVGLPEFDSVFALEPKHEAELAGATLLVNAALPRLNDPIMELALQIRAHTLDLASDMYDAETERTLTFSQYRFDQPFREKGLVGLINMGISPGVTNYLIGRRLHELRKAERKDLEIESVDLFLLEDIDSDSIVFSWSPIVALEELAQRPRILYKGRMQVLEPFSQAREYLFPHEPRPCRQYPLYQEELLSLRRSFPEIDSIAIYTGGSEVELVKALYQLNLLSKRSLPNQPELTVEAMVRAILPGMNKPRRIEEYLRNGVIRRAHFAAAAEIRVSETVRNERQTVIETVGLSYLRYRELLNSPYAGATYISYPTAVGAAILAWHALETDRGDPSVLNGILTGEDLARLMSRARADAIRRDLVAWDIDLFESLRDASET</sequence>
<evidence type="ECO:0000313" key="1">
    <source>
        <dbReference type="EMBL" id="RCK81424.1"/>
    </source>
</evidence>
<dbReference type="InterPro" id="IPR036291">
    <property type="entry name" value="NAD(P)-bd_dom_sf"/>
</dbReference>
<dbReference type="Proteomes" id="UP000252355">
    <property type="component" value="Unassembled WGS sequence"/>
</dbReference>
<proteinExistence type="predicted"/>